<gene>
    <name evidence="1" type="ORF">CROQUDRAFT_488299</name>
</gene>
<dbReference type="Proteomes" id="UP000886653">
    <property type="component" value="Unassembled WGS sequence"/>
</dbReference>
<evidence type="ECO:0000313" key="1">
    <source>
        <dbReference type="EMBL" id="KAG0147081.1"/>
    </source>
</evidence>
<proteinExistence type="predicted"/>
<dbReference type="AlphaFoldDB" id="A0A9P6TC83"/>
<dbReference type="EMBL" id="MU167252">
    <property type="protein sequence ID" value="KAG0147081.1"/>
    <property type="molecule type" value="Genomic_DNA"/>
</dbReference>
<reference evidence="1" key="1">
    <citation type="submission" date="2013-11" db="EMBL/GenBank/DDBJ databases">
        <title>Genome sequence of the fusiform rust pathogen reveals effectors for host alternation and coevolution with pine.</title>
        <authorList>
            <consortium name="DOE Joint Genome Institute"/>
            <person name="Smith K."/>
            <person name="Pendleton A."/>
            <person name="Kubisiak T."/>
            <person name="Anderson C."/>
            <person name="Salamov A."/>
            <person name="Aerts A."/>
            <person name="Riley R."/>
            <person name="Clum A."/>
            <person name="Lindquist E."/>
            <person name="Ence D."/>
            <person name="Campbell M."/>
            <person name="Kronenberg Z."/>
            <person name="Feau N."/>
            <person name="Dhillon B."/>
            <person name="Hamelin R."/>
            <person name="Burleigh J."/>
            <person name="Smith J."/>
            <person name="Yandell M."/>
            <person name="Nelson C."/>
            <person name="Grigoriev I."/>
            <person name="Davis J."/>
        </authorList>
    </citation>
    <scope>NUCLEOTIDE SEQUENCE</scope>
    <source>
        <strain evidence="1">G11</strain>
    </source>
</reference>
<protein>
    <submittedName>
        <fullName evidence="1">Uncharacterized protein</fullName>
    </submittedName>
</protein>
<organism evidence="1 2">
    <name type="scientific">Cronartium quercuum f. sp. fusiforme G11</name>
    <dbReference type="NCBI Taxonomy" id="708437"/>
    <lineage>
        <taxon>Eukaryota</taxon>
        <taxon>Fungi</taxon>
        <taxon>Dikarya</taxon>
        <taxon>Basidiomycota</taxon>
        <taxon>Pucciniomycotina</taxon>
        <taxon>Pucciniomycetes</taxon>
        <taxon>Pucciniales</taxon>
        <taxon>Coleosporiaceae</taxon>
        <taxon>Cronartium</taxon>
    </lineage>
</organism>
<accession>A0A9P6TC83</accession>
<name>A0A9P6TC83_9BASI</name>
<sequence>MCVRIQGGVMDCQELGIKQILPEFQKPKSDLGFWDSGKKKPGFDPGLGLYPLTVVPTLSTILCQLGAFKSTLEAFNQHNHDFIQRVGSDLNNTRTQQYTMKRCQFFPRDSALFQWKKLAFFFFAF</sequence>
<comment type="caution">
    <text evidence="1">The sequence shown here is derived from an EMBL/GenBank/DDBJ whole genome shotgun (WGS) entry which is preliminary data.</text>
</comment>
<evidence type="ECO:0000313" key="2">
    <source>
        <dbReference type="Proteomes" id="UP000886653"/>
    </source>
</evidence>
<keyword evidence="2" id="KW-1185">Reference proteome</keyword>